<evidence type="ECO:0000313" key="1">
    <source>
        <dbReference type="EMBL" id="EXL64721.1"/>
    </source>
</evidence>
<dbReference type="Proteomes" id="UP000030676">
    <property type="component" value="Unassembled WGS sequence"/>
</dbReference>
<dbReference type="EMBL" id="KK033932">
    <property type="protein sequence ID" value="EXL64721.1"/>
    <property type="molecule type" value="Genomic_DNA"/>
</dbReference>
<reference evidence="1" key="1">
    <citation type="submission" date="2011-11" db="EMBL/GenBank/DDBJ databases">
        <title>The Genome Sequence of Fusarium oxysporum PHW808.</title>
        <authorList>
            <consortium name="The Broad Institute Genome Sequencing Platform"/>
            <person name="Ma L.-J."/>
            <person name="Gale L.R."/>
            <person name="Schwartz D.C."/>
            <person name="Zhou S."/>
            <person name="Corby-Kistler H."/>
            <person name="Young S.K."/>
            <person name="Zeng Q."/>
            <person name="Gargeya S."/>
            <person name="Fitzgerald M."/>
            <person name="Haas B."/>
            <person name="Abouelleil A."/>
            <person name="Alvarado L."/>
            <person name="Arachchi H.M."/>
            <person name="Berlin A."/>
            <person name="Brown A."/>
            <person name="Chapman S.B."/>
            <person name="Chen Z."/>
            <person name="Dunbar C."/>
            <person name="Freedman E."/>
            <person name="Gearin G."/>
            <person name="Goldberg J."/>
            <person name="Griggs A."/>
            <person name="Gujja S."/>
            <person name="Heiman D."/>
            <person name="Howarth C."/>
            <person name="Larson L."/>
            <person name="Lui A."/>
            <person name="MacDonald P.J.P."/>
            <person name="Montmayeur A."/>
            <person name="Murphy C."/>
            <person name="Neiman D."/>
            <person name="Pearson M."/>
            <person name="Priest M."/>
            <person name="Roberts A."/>
            <person name="Saif S."/>
            <person name="Shea T."/>
            <person name="Shenoy N."/>
            <person name="Sisk P."/>
            <person name="Stolte C."/>
            <person name="Sykes S."/>
            <person name="Wortman J."/>
            <person name="Nusbaum C."/>
            <person name="Birren B."/>
        </authorList>
    </citation>
    <scope>NUCLEOTIDE SEQUENCE [LARGE SCALE GENOMIC DNA]</scope>
    <source>
        <strain evidence="1">54008</strain>
    </source>
</reference>
<feature type="non-terminal residue" evidence="1">
    <location>
        <position position="42"/>
    </location>
</feature>
<gene>
    <name evidence="1" type="ORF">FOPG_19026</name>
</gene>
<dbReference type="HOGENOM" id="CLU_3263218_0_0_1"/>
<name>X0GY08_FUSOX</name>
<dbReference type="AlphaFoldDB" id="X0GY08"/>
<organism evidence="1">
    <name type="scientific">Fusarium oxysporum f. sp. conglutinans race 2 54008</name>
    <dbReference type="NCBI Taxonomy" id="1089457"/>
    <lineage>
        <taxon>Eukaryota</taxon>
        <taxon>Fungi</taxon>
        <taxon>Dikarya</taxon>
        <taxon>Ascomycota</taxon>
        <taxon>Pezizomycotina</taxon>
        <taxon>Sordariomycetes</taxon>
        <taxon>Hypocreomycetidae</taxon>
        <taxon>Hypocreales</taxon>
        <taxon>Nectriaceae</taxon>
        <taxon>Fusarium</taxon>
        <taxon>Fusarium oxysporum species complex</taxon>
    </lineage>
</organism>
<proteinExistence type="predicted"/>
<reference evidence="1" key="2">
    <citation type="submission" date="2014-03" db="EMBL/GenBank/DDBJ databases">
        <title>The Genome Annotation of Fusarium oxysporum PHW808.</title>
        <authorList>
            <consortium name="The Broad Institute Genomics Platform"/>
            <person name="Ma L.-J."/>
            <person name="Corby-Kistler H."/>
            <person name="Broz K."/>
            <person name="Gale L.R."/>
            <person name="Jonkers W."/>
            <person name="O'Donnell K."/>
            <person name="Ploetz R."/>
            <person name="Steinberg C."/>
            <person name="Schwartz D.C."/>
            <person name="VanEtten H."/>
            <person name="Zhou S."/>
            <person name="Young S.K."/>
            <person name="Zeng Q."/>
            <person name="Gargeya S."/>
            <person name="Fitzgerald M."/>
            <person name="Abouelleil A."/>
            <person name="Alvarado L."/>
            <person name="Chapman S.B."/>
            <person name="Gainer-Dewar J."/>
            <person name="Goldberg J."/>
            <person name="Griggs A."/>
            <person name="Gujja S."/>
            <person name="Hansen M."/>
            <person name="Howarth C."/>
            <person name="Imamovic A."/>
            <person name="Ireland A."/>
            <person name="Larimer J."/>
            <person name="McCowan C."/>
            <person name="Murphy C."/>
            <person name="Pearson M."/>
            <person name="Poon T.W."/>
            <person name="Priest M."/>
            <person name="Roberts A."/>
            <person name="Saif S."/>
            <person name="Shea T."/>
            <person name="Sykes S."/>
            <person name="Wortman J."/>
            <person name="Nusbaum C."/>
            <person name="Birren B."/>
        </authorList>
    </citation>
    <scope>NUCLEOTIDE SEQUENCE</scope>
    <source>
        <strain evidence="1">54008</strain>
    </source>
</reference>
<accession>X0GY08</accession>
<sequence length="42" mass="4666">MSSGENCFLNGSMMQALHCSGSIRRQNLILKQPTLPYILKGQ</sequence>
<protein>
    <submittedName>
        <fullName evidence="1">Uncharacterized protein</fullName>
    </submittedName>
</protein>